<dbReference type="PANTHER" id="PTHR13031">
    <property type="entry name" value="RIBONUCLEASE P SUBUNIT P30"/>
    <property type="match status" value="1"/>
</dbReference>
<evidence type="ECO:0000256" key="1">
    <source>
        <dbReference type="ARBA" id="ARBA00004123"/>
    </source>
</evidence>
<evidence type="ECO:0000256" key="4">
    <source>
        <dbReference type="SAM" id="MobiDB-lite"/>
    </source>
</evidence>
<comment type="similarity">
    <text evidence="2">Belongs to the eukaryotic/archaeal RNase P protein component 3 family.</text>
</comment>
<name>A0ABR2KT97_9EUKA</name>
<dbReference type="Pfam" id="PF01876">
    <property type="entry name" value="RNase_P_p30"/>
    <property type="match status" value="1"/>
</dbReference>
<comment type="caution">
    <text evidence="5">The sequence shown here is derived from an EMBL/GenBank/DDBJ whole genome shotgun (WGS) entry which is preliminary data.</text>
</comment>
<proteinExistence type="inferred from homology"/>
<keyword evidence="3" id="KW-0819">tRNA processing</keyword>
<dbReference type="SUPFAM" id="SSF89550">
    <property type="entry name" value="PHP domain-like"/>
    <property type="match status" value="1"/>
</dbReference>
<dbReference type="PANTHER" id="PTHR13031:SF0">
    <property type="entry name" value="RIBONUCLEASE P PROTEIN SUBUNIT P30"/>
    <property type="match status" value="1"/>
</dbReference>
<comment type="subcellular location">
    <subcellularLocation>
        <location evidence="1">Nucleus</location>
    </subcellularLocation>
</comment>
<feature type="region of interest" description="Disordered" evidence="4">
    <location>
        <begin position="254"/>
        <end position="281"/>
    </location>
</feature>
<evidence type="ECO:0000256" key="3">
    <source>
        <dbReference type="ARBA" id="ARBA00022694"/>
    </source>
</evidence>
<evidence type="ECO:0000313" key="5">
    <source>
        <dbReference type="EMBL" id="KAK8894063.1"/>
    </source>
</evidence>
<protein>
    <recommendedName>
        <fullName evidence="7">RNase P subunit p30 family protein</fullName>
    </recommendedName>
</protein>
<evidence type="ECO:0000313" key="6">
    <source>
        <dbReference type="Proteomes" id="UP001470230"/>
    </source>
</evidence>
<evidence type="ECO:0000256" key="2">
    <source>
        <dbReference type="ARBA" id="ARBA00007331"/>
    </source>
</evidence>
<reference evidence="5 6" key="1">
    <citation type="submission" date="2024-04" db="EMBL/GenBank/DDBJ databases">
        <title>Tritrichomonas musculus Genome.</title>
        <authorList>
            <person name="Alves-Ferreira E."/>
            <person name="Grigg M."/>
            <person name="Lorenzi H."/>
            <person name="Galac M."/>
        </authorList>
    </citation>
    <scope>NUCLEOTIDE SEQUENCE [LARGE SCALE GENOMIC DNA]</scope>
    <source>
        <strain evidence="5 6">EAF2021</strain>
    </source>
</reference>
<accession>A0ABR2KT97</accession>
<sequence>MNFELNLPYDPLSTTHDYLRMSIDRLIRYGWGGCVLTVNVTTMKKLPPPPDPLPLSDRAKAYLEQQYGLYVLSDYPKFPQFTRLNLITAEPVEVSLLSRSLPTLSYDIVSVTPLSDNVFKELCSKADIDLISLDVMKYQPKSCWKELKSAVNRDIAIELLYSNFLGTEVQQKNIISACDSICHSTKGRKQKGRVILLSCGTDDPDLIRSPSDVKSIARLLQIRKFNQITSKMPKTVISRGLSRKSNAGIIRKLREIPVEPSSNSDDDDDDFDIVIKDTPPK</sequence>
<dbReference type="Gene3D" id="3.20.20.140">
    <property type="entry name" value="Metal-dependent hydrolases"/>
    <property type="match status" value="1"/>
</dbReference>
<dbReference type="InterPro" id="IPR016195">
    <property type="entry name" value="Pol/histidinol_Pase-like"/>
</dbReference>
<organism evidence="5 6">
    <name type="scientific">Tritrichomonas musculus</name>
    <dbReference type="NCBI Taxonomy" id="1915356"/>
    <lineage>
        <taxon>Eukaryota</taxon>
        <taxon>Metamonada</taxon>
        <taxon>Parabasalia</taxon>
        <taxon>Tritrichomonadida</taxon>
        <taxon>Tritrichomonadidae</taxon>
        <taxon>Tritrichomonas</taxon>
    </lineage>
</organism>
<evidence type="ECO:0008006" key="7">
    <source>
        <dbReference type="Google" id="ProtNLM"/>
    </source>
</evidence>
<keyword evidence="6" id="KW-1185">Reference proteome</keyword>
<gene>
    <name evidence="5" type="ORF">M9Y10_022495</name>
</gene>
<dbReference type="InterPro" id="IPR002738">
    <property type="entry name" value="RNase_P_p30"/>
</dbReference>
<dbReference type="Proteomes" id="UP001470230">
    <property type="component" value="Unassembled WGS sequence"/>
</dbReference>
<dbReference type="EMBL" id="JAPFFF010000003">
    <property type="protein sequence ID" value="KAK8894063.1"/>
    <property type="molecule type" value="Genomic_DNA"/>
</dbReference>